<evidence type="ECO:0000259" key="1">
    <source>
        <dbReference type="Pfam" id="PF12652"/>
    </source>
</evidence>
<dbReference type="InterPro" id="IPR024207">
    <property type="entry name" value="CotJB_dom"/>
</dbReference>
<feature type="domain" description="Protein CotJB" evidence="1">
    <location>
        <begin position="8"/>
        <end position="80"/>
    </location>
</feature>
<evidence type="ECO:0000313" key="2">
    <source>
        <dbReference type="EMBL" id="MCR2043348.1"/>
    </source>
</evidence>
<proteinExistence type="predicted"/>
<comment type="caution">
    <text evidence="2">The sequence shown here is derived from an EMBL/GenBank/DDBJ whole genome shotgun (WGS) entry which is preliminary data.</text>
</comment>
<dbReference type="OrthoDB" id="9804099at2"/>
<dbReference type="InterPro" id="IPR016571">
    <property type="entry name" value="Spore_coat_assembly_CotJB"/>
</dbReference>
<dbReference type="Proteomes" id="UP001142078">
    <property type="component" value="Unassembled WGS sequence"/>
</dbReference>
<dbReference type="EMBL" id="JANJZL010000002">
    <property type="protein sequence ID" value="MCR2043348.1"/>
    <property type="molecule type" value="Genomic_DNA"/>
</dbReference>
<reference evidence="2" key="1">
    <citation type="submission" date="2022-07" db="EMBL/GenBank/DDBJ databases">
        <title>Enhanced cultured diversity of the mouse gut microbiota enables custom-made synthetic communities.</title>
        <authorList>
            <person name="Afrizal A."/>
        </authorList>
    </citation>
    <scope>NUCLEOTIDE SEQUENCE</scope>
    <source>
        <strain evidence="2">DSM 29482</strain>
    </source>
</reference>
<dbReference type="Pfam" id="PF12652">
    <property type="entry name" value="CotJB"/>
    <property type="match status" value="1"/>
</dbReference>
<keyword evidence="2" id="KW-0167">Capsid protein</keyword>
<dbReference type="PIRSF" id="PIRSF010606">
    <property type="entry name" value="Spore_coat_CotJB"/>
    <property type="match status" value="1"/>
</dbReference>
<keyword evidence="2" id="KW-0946">Virion</keyword>
<organism evidence="2 3">
    <name type="scientific">Anaerosalibacter massiliensis</name>
    <dbReference type="NCBI Taxonomy" id="1347392"/>
    <lineage>
        <taxon>Bacteria</taxon>
        <taxon>Bacillati</taxon>
        <taxon>Bacillota</taxon>
        <taxon>Tissierellia</taxon>
        <taxon>Tissierellales</taxon>
        <taxon>Sporanaerobacteraceae</taxon>
        <taxon>Anaerosalibacter</taxon>
    </lineage>
</organism>
<dbReference type="AlphaFoldDB" id="A0A9X2S4D0"/>
<keyword evidence="3" id="KW-1185">Reference proteome</keyword>
<sequence>MNREQVCLLKEIMEISFVLDETALYLDTHPNDEKALRLHNSYAQRYSEMVSLYEAKYGPMKNHSMSQYPWAYINDPWPWEFDYSLC</sequence>
<gene>
    <name evidence="2" type="ORF">NSA23_04365</name>
</gene>
<accession>A0A9X2S4D0</accession>
<name>A0A9X2S4D0_9FIRM</name>
<dbReference type="RefSeq" id="WP_042678432.1">
    <property type="nucleotide sequence ID" value="NZ_CABKTM010000004.1"/>
</dbReference>
<evidence type="ECO:0000313" key="3">
    <source>
        <dbReference type="Proteomes" id="UP001142078"/>
    </source>
</evidence>
<protein>
    <submittedName>
        <fullName evidence="2">Spore coat protein CotJB</fullName>
    </submittedName>
</protein>